<reference evidence="2" key="1">
    <citation type="submission" date="2014-11" db="EMBL/GenBank/DDBJ databases">
        <authorList>
            <person name="Amaro Gonzalez C."/>
        </authorList>
    </citation>
    <scope>NUCLEOTIDE SEQUENCE</scope>
</reference>
<dbReference type="EMBL" id="GBXM01055142">
    <property type="protein sequence ID" value="JAH53435.1"/>
    <property type="molecule type" value="Transcribed_RNA"/>
</dbReference>
<proteinExistence type="predicted"/>
<dbReference type="AlphaFoldDB" id="A0A0E9TKP0"/>
<name>A0A0E9TKP0_ANGAN</name>
<accession>A0A0E9TKP0</accession>
<organism evidence="2">
    <name type="scientific">Anguilla anguilla</name>
    <name type="common">European freshwater eel</name>
    <name type="synonym">Muraena anguilla</name>
    <dbReference type="NCBI Taxonomy" id="7936"/>
    <lineage>
        <taxon>Eukaryota</taxon>
        <taxon>Metazoa</taxon>
        <taxon>Chordata</taxon>
        <taxon>Craniata</taxon>
        <taxon>Vertebrata</taxon>
        <taxon>Euteleostomi</taxon>
        <taxon>Actinopterygii</taxon>
        <taxon>Neopterygii</taxon>
        <taxon>Teleostei</taxon>
        <taxon>Anguilliformes</taxon>
        <taxon>Anguillidae</taxon>
        <taxon>Anguilla</taxon>
    </lineage>
</organism>
<reference evidence="2" key="2">
    <citation type="journal article" date="2015" name="Fish Shellfish Immunol.">
        <title>Early steps in the European eel (Anguilla anguilla)-Vibrio vulnificus interaction in the gills: Role of the RtxA13 toxin.</title>
        <authorList>
            <person name="Callol A."/>
            <person name="Pajuelo D."/>
            <person name="Ebbesson L."/>
            <person name="Teles M."/>
            <person name="MacKenzie S."/>
            <person name="Amaro C."/>
        </authorList>
    </citation>
    <scope>NUCLEOTIDE SEQUENCE</scope>
</reference>
<protein>
    <submittedName>
        <fullName evidence="2">Uncharacterized protein</fullName>
    </submittedName>
</protein>
<evidence type="ECO:0000256" key="1">
    <source>
        <dbReference type="SAM" id="MobiDB-lite"/>
    </source>
</evidence>
<evidence type="ECO:0000313" key="2">
    <source>
        <dbReference type="EMBL" id="JAH53435.1"/>
    </source>
</evidence>
<feature type="region of interest" description="Disordered" evidence="1">
    <location>
        <begin position="1"/>
        <end position="20"/>
    </location>
</feature>
<feature type="compositionally biased region" description="Polar residues" evidence="1">
    <location>
        <begin position="11"/>
        <end position="20"/>
    </location>
</feature>
<sequence length="20" mass="2220">MTEELWYGPGHNQTGTSAQI</sequence>